<proteinExistence type="predicted"/>
<keyword evidence="1" id="KW-0812">Transmembrane</keyword>
<keyword evidence="1" id="KW-1133">Transmembrane helix</keyword>
<evidence type="ECO:0000313" key="2">
    <source>
        <dbReference type="EMBL" id="MFD1329901.1"/>
    </source>
</evidence>
<feature type="transmembrane region" description="Helical" evidence="1">
    <location>
        <begin position="73"/>
        <end position="94"/>
    </location>
</feature>
<keyword evidence="1" id="KW-0472">Membrane</keyword>
<keyword evidence="3" id="KW-1185">Reference proteome</keyword>
<protein>
    <recommendedName>
        <fullName evidence="4">DUF3618 domain-containing protein</fullName>
    </recommendedName>
</protein>
<organism evidence="2 3">
    <name type="scientific">Mycoplana ramosa</name>
    <name type="common">Mycoplana bullata</name>
    <dbReference type="NCBI Taxonomy" id="40837"/>
    <lineage>
        <taxon>Bacteria</taxon>
        <taxon>Pseudomonadati</taxon>
        <taxon>Pseudomonadota</taxon>
        <taxon>Alphaproteobacteria</taxon>
        <taxon>Hyphomicrobiales</taxon>
        <taxon>Rhizobiaceae</taxon>
        <taxon>Mycoplana</taxon>
    </lineage>
</organism>
<dbReference type="Proteomes" id="UP001597173">
    <property type="component" value="Unassembled WGS sequence"/>
</dbReference>
<reference evidence="3" key="1">
    <citation type="journal article" date="2019" name="Int. J. Syst. Evol. Microbiol.">
        <title>The Global Catalogue of Microorganisms (GCM) 10K type strain sequencing project: providing services to taxonomists for standard genome sequencing and annotation.</title>
        <authorList>
            <consortium name="The Broad Institute Genomics Platform"/>
            <consortium name="The Broad Institute Genome Sequencing Center for Infectious Disease"/>
            <person name="Wu L."/>
            <person name="Ma J."/>
        </authorList>
    </citation>
    <scope>NUCLEOTIDE SEQUENCE [LARGE SCALE GENOMIC DNA]</scope>
    <source>
        <strain evidence="3">CCUG 55609</strain>
    </source>
</reference>
<dbReference type="RefSeq" id="WP_374840270.1">
    <property type="nucleotide sequence ID" value="NZ_JBHEEW010000014.1"/>
</dbReference>
<gene>
    <name evidence="2" type="ORF">ACFQ33_18575</name>
</gene>
<evidence type="ECO:0008006" key="4">
    <source>
        <dbReference type="Google" id="ProtNLM"/>
    </source>
</evidence>
<name>A0ABW3Z114_MYCRA</name>
<evidence type="ECO:0000256" key="1">
    <source>
        <dbReference type="SAM" id="Phobius"/>
    </source>
</evidence>
<evidence type="ECO:0000313" key="3">
    <source>
        <dbReference type="Proteomes" id="UP001597173"/>
    </source>
</evidence>
<accession>A0ABW3Z114</accession>
<sequence>MATFDPQAQITALREEMNKLRDELATQSAEAYEGVRNRAGSAGRSMRAAVKSGAGYVQSEGRAAADAARAHPAAVSTVVLMAGLAGLLLGYLLASASEPPARSRVSRYWR</sequence>
<comment type="caution">
    <text evidence="2">The sequence shown here is derived from an EMBL/GenBank/DDBJ whole genome shotgun (WGS) entry which is preliminary data.</text>
</comment>
<dbReference type="EMBL" id="JBHTNF010000015">
    <property type="protein sequence ID" value="MFD1329901.1"/>
    <property type="molecule type" value="Genomic_DNA"/>
</dbReference>